<evidence type="ECO:0000313" key="3">
    <source>
        <dbReference type="Proteomes" id="UP000189376"/>
    </source>
</evidence>
<feature type="chain" id="PRO_5012753414" evidence="1">
    <location>
        <begin position="20"/>
        <end position="153"/>
    </location>
</feature>
<protein>
    <submittedName>
        <fullName evidence="2">Uncharacterized protein</fullName>
    </submittedName>
</protein>
<dbReference type="Proteomes" id="UP000189376">
    <property type="component" value="Unassembled WGS sequence"/>
</dbReference>
<feature type="signal peptide" evidence="1">
    <location>
        <begin position="1"/>
        <end position="19"/>
    </location>
</feature>
<comment type="caution">
    <text evidence="2">The sequence shown here is derived from an EMBL/GenBank/DDBJ whole genome shotgun (WGS) entry which is preliminary data.</text>
</comment>
<dbReference type="RefSeq" id="WP_077169843.1">
    <property type="nucleotide sequence ID" value="NZ_LFZS01000013.1"/>
</dbReference>
<dbReference type="AlphaFoldDB" id="A0A1V2UST6"/>
<evidence type="ECO:0000313" key="2">
    <source>
        <dbReference type="EMBL" id="ONN53038.1"/>
    </source>
</evidence>
<name>A0A1V2UST6_9GAMM</name>
<proteinExistence type="predicted"/>
<reference evidence="2 3" key="1">
    <citation type="submission" date="2015-07" db="EMBL/GenBank/DDBJ databases">
        <title>Acinetobacter yuneri, a novel member of Acinetobacter calcoaceticus-Acinetobacter baumannii complex isolated from clinical specimen.</title>
        <authorList>
            <person name="Yu Y."/>
        </authorList>
    </citation>
    <scope>NUCLEOTIDE SEQUENCE [LARGE SCALE GENOMIC DNA]</scope>
    <source>
        <strain evidence="2 3">A362</strain>
    </source>
</reference>
<gene>
    <name evidence="2" type="ORF">AC058_14960</name>
</gene>
<keyword evidence="1" id="KW-0732">Signal</keyword>
<accession>A0A1V2UST6</accession>
<evidence type="ECO:0000256" key="1">
    <source>
        <dbReference type="SAM" id="SignalP"/>
    </source>
</evidence>
<organism evidence="2 3">
    <name type="scientific">Acinetobacter genomosp. 33YU</name>
    <dbReference type="NCBI Taxonomy" id="1675530"/>
    <lineage>
        <taxon>Bacteria</taxon>
        <taxon>Pseudomonadati</taxon>
        <taxon>Pseudomonadota</taxon>
        <taxon>Gammaproteobacteria</taxon>
        <taxon>Moraxellales</taxon>
        <taxon>Moraxellaceae</taxon>
        <taxon>Acinetobacter</taxon>
    </lineage>
</organism>
<keyword evidence="3" id="KW-1185">Reference proteome</keyword>
<dbReference type="EMBL" id="LFZS01000013">
    <property type="protein sequence ID" value="ONN53038.1"/>
    <property type="molecule type" value="Genomic_DNA"/>
</dbReference>
<sequence length="153" mass="17540">MLRFLITLLLLAISHSTLANNNFDADGGLIKLGIIGQDFKYIDLDQAIEFFKIGNEGAKSTFPYKANDYIEITEGSTSPFYTSITLKVLVKPPIEDENEVIDFIKTDEGIQIWCDGVFYPKYMKVNNHQYELFYINKLGKKEKLILLNNEKCK</sequence>